<keyword evidence="2" id="KW-0731">Sigma factor</keyword>
<dbReference type="SUPFAM" id="SSF88659">
    <property type="entry name" value="Sigma3 and sigma4 domains of RNA polymerase sigma factors"/>
    <property type="match status" value="2"/>
</dbReference>
<evidence type="ECO:0000256" key="2">
    <source>
        <dbReference type="ARBA" id="ARBA00023082"/>
    </source>
</evidence>
<dbReference type="GO" id="GO:0016987">
    <property type="term" value="F:sigma factor activity"/>
    <property type="evidence" value="ECO:0007669"/>
    <property type="project" value="UniProtKB-KW"/>
</dbReference>
<dbReference type="SUPFAM" id="SSF88946">
    <property type="entry name" value="Sigma2 domain of RNA polymerase sigma factors"/>
    <property type="match status" value="1"/>
</dbReference>
<accession>A0A1Y4LE20</accession>
<comment type="caution">
    <text evidence="6">The sequence shown here is derived from an EMBL/GenBank/DDBJ whole genome shotgun (WGS) entry which is preliminary data.</text>
</comment>
<dbReference type="InterPro" id="IPR007627">
    <property type="entry name" value="RNA_pol_sigma70_r2"/>
</dbReference>
<dbReference type="InterPro" id="IPR013324">
    <property type="entry name" value="RNA_pol_sigma_r3/r4-like"/>
</dbReference>
<organism evidence="6 7">
    <name type="scientific">Butyricicoccus pullicaecorum</name>
    <dbReference type="NCBI Taxonomy" id="501571"/>
    <lineage>
        <taxon>Bacteria</taxon>
        <taxon>Bacillati</taxon>
        <taxon>Bacillota</taxon>
        <taxon>Clostridia</taxon>
        <taxon>Eubacteriales</taxon>
        <taxon>Butyricicoccaceae</taxon>
        <taxon>Butyricicoccus</taxon>
    </lineage>
</organism>
<keyword evidence="1" id="KW-0805">Transcription regulation</keyword>
<dbReference type="Proteomes" id="UP000195897">
    <property type="component" value="Unassembled WGS sequence"/>
</dbReference>
<dbReference type="PANTHER" id="PTHR30385">
    <property type="entry name" value="SIGMA FACTOR F FLAGELLAR"/>
    <property type="match status" value="1"/>
</dbReference>
<dbReference type="Pfam" id="PF04545">
    <property type="entry name" value="Sigma70_r4"/>
    <property type="match status" value="1"/>
</dbReference>
<evidence type="ECO:0000313" key="7">
    <source>
        <dbReference type="Proteomes" id="UP000195897"/>
    </source>
</evidence>
<dbReference type="PRINTS" id="PR00046">
    <property type="entry name" value="SIGMA70FCT"/>
</dbReference>
<evidence type="ECO:0000313" key="6">
    <source>
        <dbReference type="EMBL" id="OUP53739.1"/>
    </source>
</evidence>
<gene>
    <name evidence="6" type="ORF">B5F17_03910</name>
</gene>
<dbReference type="EMBL" id="NFKK01000003">
    <property type="protein sequence ID" value="OUP53739.1"/>
    <property type="molecule type" value="Genomic_DNA"/>
</dbReference>
<dbReference type="GO" id="GO:0003677">
    <property type="term" value="F:DNA binding"/>
    <property type="evidence" value="ECO:0007669"/>
    <property type="project" value="UniProtKB-KW"/>
</dbReference>
<keyword evidence="4" id="KW-0804">Transcription</keyword>
<name>A0A1Y4LE20_9FIRM</name>
<evidence type="ECO:0000259" key="5">
    <source>
        <dbReference type="PROSITE" id="PS00716"/>
    </source>
</evidence>
<dbReference type="InterPro" id="IPR013325">
    <property type="entry name" value="RNA_pol_sigma_r2"/>
</dbReference>
<dbReference type="InterPro" id="IPR014284">
    <property type="entry name" value="RNA_pol_sigma-70_dom"/>
</dbReference>
<dbReference type="NCBIfam" id="TIGR02937">
    <property type="entry name" value="sigma70-ECF"/>
    <property type="match status" value="1"/>
</dbReference>
<evidence type="ECO:0000256" key="3">
    <source>
        <dbReference type="ARBA" id="ARBA00023125"/>
    </source>
</evidence>
<dbReference type="Pfam" id="PF04539">
    <property type="entry name" value="Sigma70_r3"/>
    <property type="match status" value="1"/>
</dbReference>
<dbReference type="InterPro" id="IPR000943">
    <property type="entry name" value="RNA_pol_sigma70"/>
</dbReference>
<feature type="domain" description="RNA polymerase sigma-70" evidence="5">
    <location>
        <begin position="189"/>
        <end position="215"/>
    </location>
</feature>
<keyword evidence="3" id="KW-0238">DNA-binding</keyword>
<dbReference type="Gene3D" id="1.10.10.10">
    <property type="entry name" value="Winged helix-like DNA-binding domain superfamily/Winged helix DNA-binding domain"/>
    <property type="match status" value="2"/>
</dbReference>
<protein>
    <submittedName>
        <fullName evidence="6">RNA polymerase subunit sigma-70</fullName>
    </submittedName>
</protein>
<dbReference type="PROSITE" id="PS00716">
    <property type="entry name" value="SIGMA70_2"/>
    <property type="match status" value="1"/>
</dbReference>
<sequence length="221" mass="24557">MTDREANVLKEHSGLVWSIVHRYQGRGVETDDLYQLGCIGLLKAARGFDPQYGTQFSTYAVPKIAGEIRRYLRDDGPVKVSRTLQEQSFRLRQAQEDLERKSGRSITVSELAAHVGLSIEETAAALQSAQPVQSLECPAGESDFCLLDTLSSGSPEEDITTRISLQQAISKLPSRLAQVIAMRYGREMTQQQTARVLGVSQVQISRLEHKAVDLLRQELIS</sequence>
<dbReference type="AlphaFoldDB" id="A0A1Y4LE20"/>
<evidence type="ECO:0000256" key="1">
    <source>
        <dbReference type="ARBA" id="ARBA00023015"/>
    </source>
</evidence>
<reference evidence="7" key="1">
    <citation type="submission" date="2017-04" db="EMBL/GenBank/DDBJ databases">
        <title>Function of individual gut microbiota members based on whole genome sequencing of pure cultures obtained from chicken caecum.</title>
        <authorList>
            <person name="Medvecky M."/>
            <person name="Cejkova D."/>
            <person name="Polansky O."/>
            <person name="Karasova D."/>
            <person name="Kubasova T."/>
            <person name="Cizek A."/>
            <person name="Rychlik I."/>
        </authorList>
    </citation>
    <scope>NUCLEOTIDE SEQUENCE [LARGE SCALE GENOMIC DNA]</scope>
    <source>
        <strain evidence="7">An180</strain>
    </source>
</reference>
<dbReference type="InterPro" id="IPR036388">
    <property type="entry name" value="WH-like_DNA-bd_sf"/>
</dbReference>
<dbReference type="CDD" id="cd06171">
    <property type="entry name" value="Sigma70_r4"/>
    <property type="match status" value="1"/>
</dbReference>
<dbReference type="InterPro" id="IPR007624">
    <property type="entry name" value="RNA_pol_sigma70_r3"/>
</dbReference>
<dbReference type="Pfam" id="PF04542">
    <property type="entry name" value="Sigma70_r2"/>
    <property type="match status" value="1"/>
</dbReference>
<dbReference type="InterPro" id="IPR007630">
    <property type="entry name" value="RNA_pol_sigma70_r4"/>
</dbReference>
<proteinExistence type="predicted"/>
<evidence type="ECO:0000256" key="4">
    <source>
        <dbReference type="ARBA" id="ARBA00023163"/>
    </source>
</evidence>
<dbReference type="GO" id="GO:0006352">
    <property type="term" value="P:DNA-templated transcription initiation"/>
    <property type="evidence" value="ECO:0007669"/>
    <property type="project" value="InterPro"/>
</dbReference>
<dbReference type="PANTHER" id="PTHR30385:SF4">
    <property type="entry name" value="RNA POLYMERASE SIGMA-E FACTOR"/>
    <property type="match status" value="1"/>
</dbReference>
<dbReference type="Gene3D" id="1.20.120.1810">
    <property type="match status" value="1"/>
</dbReference>
<dbReference type="RefSeq" id="WP_016146698.1">
    <property type="nucleotide sequence ID" value="NZ_CABKSA010000001.1"/>
</dbReference>